<dbReference type="Pfam" id="PF06747">
    <property type="entry name" value="CHCH"/>
    <property type="match status" value="1"/>
</dbReference>
<dbReference type="InterPro" id="IPR039289">
    <property type="entry name" value="CHCHD4"/>
</dbReference>
<evidence type="ECO:0000256" key="18">
    <source>
        <dbReference type="ARBA" id="ARBA00033150"/>
    </source>
</evidence>
<evidence type="ECO:0000256" key="9">
    <source>
        <dbReference type="ARBA" id="ARBA00022946"/>
    </source>
</evidence>
<gene>
    <name evidence="22" type="ORF">CTheo_5806</name>
</gene>
<evidence type="ECO:0000256" key="4">
    <source>
        <dbReference type="ARBA" id="ARBA00013714"/>
    </source>
</evidence>
<feature type="compositionally biased region" description="Polar residues" evidence="19">
    <location>
        <begin position="573"/>
        <end position="584"/>
    </location>
</feature>
<evidence type="ECO:0000313" key="23">
    <source>
        <dbReference type="Proteomes" id="UP000383932"/>
    </source>
</evidence>
<dbReference type="Pfam" id="PF03235">
    <property type="entry name" value="GmrSD_N"/>
    <property type="match status" value="1"/>
</dbReference>
<evidence type="ECO:0000256" key="14">
    <source>
        <dbReference type="ARBA" id="ARBA00023128"/>
    </source>
</evidence>
<dbReference type="Proteomes" id="UP000383932">
    <property type="component" value="Unassembled WGS sequence"/>
</dbReference>
<keyword evidence="23" id="KW-1185">Reference proteome</keyword>
<dbReference type="PROSITE" id="PS51808">
    <property type="entry name" value="CHCH"/>
    <property type="match status" value="1"/>
</dbReference>
<dbReference type="EMBL" id="SSOP01000147">
    <property type="protein sequence ID" value="KAB5590748.1"/>
    <property type="molecule type" value="Genomic_DNA"/>
</dbReference>
<keyword evidence="7" id="KW-0999">Mitochondrion inner membrane</keyword>
<evidence type="ECO:0000256" key="19">
    <source>
        <dbReference type="SAM" id="MobiDB-lite"/>
    </source>
</evidence>
<organism evidence="22 23">
    <name type="scientific">Ceratobasidium theobromae</name>
    <dbReference type="NCBI Taxonomy" id="1582974"/>
    <lineage>
        <taxon>Eukaryota</taxon>
        <taxon>Fungi</taxon>
        <taxon>Dikarya</taxon>
        <taxon>Basidiomycota</taxon>
        <taxon>Agaricomycotina</taxon>
        <taxon>Agaricomycetes</taxon>
        <taxon>Cantharellales</taxon>
        <taxon>Ceratobasidiaceae</taxon>
        <taxon>Ceratobasidium</taxon>
    </lineage>
</organism>
<feature type="compositionally biased region" description="Polar residues" evidence="19">
    <location>
        <begin position="531"/>
        <end position="550"/>
    </location>
</feature>
<evidence type="ECO:0000256" key="12">
    <source>
        <dbReference type="ARBA" id="ARBA00023002"/>
    </source>
</evidence>
<dbReference type="AlphaFoldDB" id="A0A5N5QH00"/>
<keyword evidence="15" id="KW-0472">Membrane</keyword>
<feature type="compositionally biased region" description="Acidic residues" evidence="19">
    <location>
        <begin position="666"/>
        <end position="677"/>
    </location>
</feature>
<dbReference type="GO" id="GO:0045041">
    <property type="term" value="P:protein import into mitochondrial intermembrane space"/>
    <property type="evidence" value="ECO:0007669"/>
    <property type="project" value="InterPro"/>
</dbReference>
<comment type="caution">
    <text evidence="22">The sequence shown here is derived from an EMBL/GenBank/DDBJ whole genome shotgun (WGS) entry which is preliminary data.</text>
</comment>
<keyword evidence="13" id="KW-0811">Translocation</keyword>
<comment type="cofactor">
    <cofactor evidence="1">
        <name>Zn(2+)</name>
        <dbReference type="ChEBI" id="CHEBI:29105"/>
    </cofactor>
</comment>
<keyword evidence="11" id="KW-1133">Transmembrane helix</keyword>
<feature type="region of interest" description="Disordered" evidence="19">
    <location>
        <begin position="662"/>
        <end position="777"/>
    </location>
</feature>
<comment type="subcellular location">
    <subcellularLocation>
        <location evidence="3">Mitochondrion inner membrane</location>
        <topology evidence="3">Single-pass type II membrane protein</topology>
        <orientation evidence="3">Intermembrane side</orientation>
    </subcellularLocation>
</comment>
<dbReference type="InterPro" id="IPR010625">
    <property type="entry name" value="CHCH"/>
</dbReference>
<dbReference type="FunFam" id="1.10.287.2900:FF:000002">
    <property type="entry name" value="Mitochondrial intermembrane space import and assembly protein"/>
    <property type="match status" value="1"/>
</dbReference>
<feature type="compositionally biased region" description="Basic and acidic residues" evidence="19">
    <location>
        <begin position="1"/>
        <end position="10"/>
    </location>
</feature>
<accession>A0A5N5QH00</accession>
<dbReference type="PANTHER" id="PTHR21622:SF0">
    <property type="entry name" value="COILED-COIL-HELIX-COILED-COIL-HELIX DOMAIN CONTAINING 4"/>
    <property type="match status" value="1"/>
</dbReference>
<feature type="compositionally biased region" description="Basic and acidic residues" evidence="19">
    <location>
        <begin position="678"/>
        <end position="737"/>
    </location>
</feature>
<evidence type="ECO:0000256" key="2">
    <source>
        <dbReference type="ARBA" id="ARBA00001973"/>
    </source>
</evidence>
<evidence type="ECO:0000256" key="1">
    <source>
        <dbReference type="ARBA" id="ARBA00001947"/>
    </source>
</evidence>
<evidence type="ECO:0000256" key="5">
    <source>
        <dbReference type="ARBA" id="ARBA00022448"/>
    </source>
</evidence>
<evidence type="ECO:0000256" key="15">
    <source>
        <dbReference type="ARBA" id="ARBA00023136"/>
    </source>
</evidence>
<reference evidence="22 23" key="1">
    <citation type="journal article" date="2019" name="Fungal Biol. Biotechnol.">
        <title>Draft genome sequence of fastidious pathogen Ceratobasidium theobromae, which causes vascular-streak dieback in Theobroma cacao.</title>
        <authorList>
            <person name="Ali S.S."/>
            <person name="Asman A."/>
            <person name="Shao J."/>
            <person name="Firmansyah A.P."/>
            <person name="Susilo A.W."/>
            <person name="Rosmana A."/>
            <person name="McMahon P."/>
            <person name="Junaid M."/>
            <person name="Guest D."/>
            <person name="Kheng T.Y."/>
            <person name="Meinhardt L.W."/>
            <person name="Bailey B.A."/>
        </authorList>
    </citation>
    <scope>NUCLEOTIDE SEQUENCE [LARGE SCALE GENOMIC DNA]</scope>
    <source>
        <strain evidence="22 23">CT2</strain>
    </source>
</reference>
<feature type="domain" description="GmrSD restriction endonucleases N-terminal" evidence="20">
    <location>
        <begin position="55"/>
        <end position="141"/>
    </location>
</feature>
<evidence type="ECO:0000256" key="3">
    <source>
        <dbReference type="ARBA" id="ARBA00004164"/>
    </source>
</evidence>
<keyword evidence="17" id="KW-0676">Redox-active center</keyword>
<evidence type="ECO:0000256" key="11">
    <source>
        <dbReference type="ARBA" id="ARBA00022989"/>
    </source>
</evidence>
<keyword evidence="16" id="KW-1015">Disulfide bond</keyword>
<evidence type="ECO:0000256" key="16">
    <source>
        <dbReference type="ARBA" id="ARBA00023157"/>
    </source>
</evidence>
<dbReference type="Gene3D" id="1.10.287.2900">
    <property type="match status" value="1"/>
</dbReference>
<evidence type="ECO:0000256" key="6">
    <source>
        <dbReference type="ARBA" id="ARBA00022692"/>
    </source>
</evidence>
<keyword evidence="9" id="KW-0809">Transit peptide</keyword>
<keyword evidence="6" id="KW-0812">Transmembrane</keyword>
<comment type="cofactor">
    <cofactor evidence="2">
        <name>Cu(2+)</name>
        <dbReference type="ChEBI" id="CHEBI:29036"/>
    </cofactor>
</comment>
<dbReference type="InterPro" id="IPR004919">
    <property type="entry name" value="GmrSD_N"/>
</dbReference>
<keyword evidence="5" id="KW-0813">Transport</keyword>
<name>A0A5N5QH00_9AGAM</name>
<dbReference type="GO" id="GO:0005743">
    <property type="term" value="C:mitochondrial inner membrane"/>
    <property type="evidence" value="ECO:0007669"/>
    <property type="project" value="UniProtKB-SubCell"/>
</dbReference>
<evidence type="ECO:0000313" key="22">
    <source>
        <dbReference type="EMBL" id="KAB5590748.1"/>
    </source>
</evidence>
<dbReference type="GO" id="GO:0015035">
    <property type="term" value="F:protein-disulfide reductase activity"/>
    <property type="evidence" value="ECO:0007669"/>
    <property type="project" value="InterPro"/>
</dbReference>
<evidence type="ECO:0000259" key="20">
    <source>
        <dbReference type="Pfam" id="PF03235"/>
    </source>
</evidence>
<dbReference type="OrthoDB" id="5419821at2759"/>
<proteinExistence type="predicted"/>
<keyword evidence="14" id="KW-0496">Mitochondrion</keyword>
<dbReference type="GO" id="GO:0005758">
    <property type="term" value="C:mitochondrial intermembrane space"/>
    <property type="evidence" value="ECO:0007669"/>
    <property type="project" value="TreeGrafter"/>
</dbReference>
<evidence type="ECO:0000256" key="8">
    <source>
        <dbReference type="ARBA" id="ARBA00022927"/>
    </source>
</evidence>
<protein>
    <recommendedName>
        <fullName evidence="4">Mitochondrial intermembrane space import and assembly protein 40</fullName>
    </recommendedName>
    <alternativeName>
        <fullName evidence="18">Mitochondrial import inner membrane translocase TIM40</fullName>
    </alternativeName>
</protein>
<evidence type="ECO:0000256" key="13">
    <source>
        <dbReference type="ARBA" id="ARBA00023010"/>
    </source>
</evidence>
<keyword evidence="10" id="KW-0735">Signal-anchor</keyword>
<feature type="domain" description="CHCH" evidence="21">
    <location>
        <begin position="625"/>
        <end position="660"/>
    </location>
</feature>
<keyword evidence="12" id="KW-0560">Oxidoreductase</keyword>
<sequence>MARLVSKHEEAEYDELAGDQDDDDDMEYDEEEEEGFFIEAAIKPPQSHPVSCYDLYTQIQEVEADYQRDVVWNDAKQSGLIESIYRDYFIPPVLFAIRKDEDGEEIKVCIDGKQRLTSVHRFMDGGKSWYYQRRGNKGIGKVIPEGWKKQFASKQLIVGKQHIPTVTRTSGPQETRIAVEFGDLSEATERDIFQRVQLGMALNEAEKQKAISSPTVSWIRNLVTRFFEGVFYVYYLSVFDREALAGDSGIPQFMPMNTKRSKDFQCVAQFVYMANALPAFDMPAAAKLTKFLQQQDERNDAFKEAVETALTHLHELVQDKSHIQLIGSIPVAPVELVHICLLCLIISGRALRTQAKSIGDMRKFIRSIHIDVRANGRVAKTFAEHLKTFRAPGVPGPEVDWQVEYVGGQGSKSRKRKAANENEDMEMLAASEEEREPNGSSSRGRGRDHVARDAYMFATRAAARVSLRPTTFSRGIHSAIRGNWPRSSAATVGLVVAAAGSAFATYASYKSGSGTRKASLGEEYEAHRQRQTPIKSEQPSPKSQDNTSVDLSAHAKPIASQPDVLEPEKEPSAPTSDSDSNTGGTDPDQMDELEADAAKQGAFNPETGEINWDCPCLGGMAHGPCGPQFRDAFSCFVYSEQEPKGVDCVEKFKAMQDCFREHPDVYGEEIDDDEISESPDKAEPEGSKPEDAKPQSNKPENDKSRNSRPRDEKPPGGKSKVDKPRDDESDSDNKSDENLPSQPAAKSKPESPSDTPAPPAKETESRGKAPTKSSTKH</sequence>
<feature type="region of interest" description="Disordered" evidence="19">
    <location>
        <begin position="510"/>
        <end position="590"/>
    </location>
</feature>
<feature type="region of interest" description="Disordered" evidence="19">
    <location>
        <begin position="427"/>
        <end position="448"/>
    </location>
</feature>
<evidence type="ECO:0000256" key="10">
    <source>
        <dbReference type="ARBA" id="ARBA00022968"/>
    </source>
</evidence>
<evidence type="ECO:0000256" key="17">
    <source>
        <dbReference type="ARBA" id="ARBA00023284"/>
    </source>
</evidence>
<dbReference type="PANTHER" id="PTHR21622">
    <property type="entry name" value="COILED-COIL-HELIX-COILED-COIL-HELIX DOMAIN CONTAINING 4"/>
    <property type="match status" value="1"/>
</dbReference>
<keyword evidence="8" id="KW-0653">Protein transport</keyword>
<feature type="region of interest" description="Disordered" evidence="19">
    <location>
        <begin position="1"/>
        <end position="32"/>
    </location>
</feature>
<evidence type="ECO:0000256" key="7">
    <source>
        <dbReference type="ARBA" id="ARBA00022792"/>
    </source>
</evidence>
<feature type="compositionally biased region" description="Acidic residues" evidence="19">
    <location>
        <begin position="11"/>
        <end position="32"/>
    </location>
</feature>
<evidence type="ECO:0000259" key="21">
    <source>
        <dbReference type="Pfam" id="PF06747"/>
    </source>
</evidence>